<keyword evidence="3" id="KW-0238">DNA-binding</keyword>
<dbReference type="AlphaFoldDB" id="A0A5E7ZK71"/>
<dbReference type="Gene3D" id="1.10.443.10">
    <property type="entry name" value="Intergrase catalytic core"/>
    <property type="match status" value="1"/>
</dbReference>
<dbReference type="InterPro" id="IPR038488">
    <property type="entry name" value="Integrase_DNA-bd_sf"/>
</dbReference>
<feature type="region of interest" description="Disordered" evidence="5">
    <location>
        <begin position="75"/>
        <end position="98"/>
    </location>
</feature>
<gene>
    <name evidence="7" type="ORF">SPHINGO391_450135</name>
</gene>
<dbReference type="Pfam" id="PF00589">
    <property type="entry name" value="Phage_integrase"/>
    <property type="match status" value="1"/>
</dbReference>
<keyword evidence="4" id="KW-0233">DNA recombination</keyword>
<dbReference type="InterPro" id="IPR050808">
    <property type="entry name" value="Phage_Integrase"/>
</dbReference>
<dbReference type="SUPFAM" id="SSF56349">
    <property type="entry name" value="DNA breaking-rejoining enzymes"/>
    <property type="match status" value="1"/>
</dbReference>
<evidence type="ECO:0000256" key="5">
    <source>
        <dbReference type="SAM" id="MobiDB-lite"/>
    </source>
</evidence>
<dbReference type="Pfam" id="PF13356">
    <property type="entry name" value="Arm-DNA-bind_3"/>
    <property type="match status" value="1"/>
</dbReference>
<keyword evidence="2" id="KW-0229">DNA integration</keyword>
<dbReference type="EMBL" id="CABVLI010000040">
    <property type="protein sequence ID" value="VVT17698.1"/>
    <property type="molecule type" value="Genomic_DNA"/>
</dbReference>
<evidence type="ECO:0000256" key="4">
    <source>
        <dbReference type="ARBA" id="ARBA00023172"/>
    </source>
</evidence>
<evidence type="ECO:0000259" key="6">
    <source>
        <dbReference type="PROSITE" id="PS51898"/>
    </source>
</evidence>
<reference evidence="7 8" key="1">
    <citation type="submission" date="2019-09" db="EMBL/GenBank/DDBJ databases">
        <authorList>
            <person name="Dittami M. S."/>
        </authorList>
    </citation>
    <scope>NUCLEOTIDE SEQUENCE [LARGE SCALE GENOMIC DNA]</scope>
    <source>
        <strain evidence="7">SPHINGO391</strain>
    </source>
</reference>
<dbReference type="Proteomes" id="UP000326857">
    <property type="component" value="Unassembled WGS sequence"/>
</dbReference>
<dbReference type="Gene3D" id="1.10.150.130">
    <property type="match status" value="1"/>
</dbReference>
<protein>
    <recommendedName>
        <fullName evidence="6">Tyr recombinase domain-containing protein</fullName>
    </recommendedName>
</protein>
<evidence type="ECO:0000256" key="3">
    <source>
        <dbReference type="ARBA" id="ARBA00023125"/>
    </source>
</evidence>
<dbReference type="RefSeq" id="WP_151991055.1">
    <property type="nucleotide sequence ID" value="NZ_LR701528.1"/>
</dbReference>
<comment type="similarity">
    <text evidence="1">Belongs to the 'phage' integrase family.</text>
</comment>
<dbReference type="InterPro" id="IPR025166">
    <property type="entry name" value="Integrase_DNA_bind_dom"/>
</dbReference>
<feature type="domain" description="Tyr recombinase" evidence="6">
    <location>
        <begin position="204"/>
        <end position="407"/>
    </location>
</feature>
<dbReference type="Pfam" id="PF22022">
    <property type="entry name" value="Phage_int_M"/>
    <property type="match status" value="1"/>
</dbReference>
<evidence type="ECO:0000256" key="2">
    <source>
        <dbReference type="ARBA" id="ARBA00022908"/>
    </source>
</evidence>
<dbReference type="CDD" id="cd00801">
    <property type="entry name" value="INT_P4_C"/>
    <property type="match status" value="1"/>
</dbReference>
<sequence>MLTNATVKAARATARAYKMSDSGGLFLFVAPSGLRSWRMKFRFAGREKLLTFGSYPDMTLSDARERRDDARRQLREGIDPSGVRERIRSRRDRDSEAPRFENAARRWHTHQLPRWTKVHAADVIAGLERDAFPEIGTAALVDIDAPTVLRVLRAVEARGCIETARRLRQRISAVFSFAMSEGLVAHDPAAIVAKALQPLPRVRRQPALLDLEDARELMTLVADLNAAVSAKLASRFLALTAVRLAAVRGVVWGEFEDVDWTGDFIGPRRPLWRVPAIRMKLAAGKKEDRAFDHVVPLSAEAVDVLRAARELTAGKRGAHSATAFVFPGRDRRRPLGETAIGALYDRAGYRGRHVPHGWRATFSTILNERFRDERAIIDQALAHAAKDKVEAAYNRAEHMDRRRVLFQEWGRMLASDG</sequence>
<dbReference type="Gene3D" id="3.30.160.390">
    <property type="entry name" value="Integrase, DNA-binding domain"/>
    <property type="match status" value="1"/>
</dbReference>
<dbReference type="PANTHER" id="PTHR30629:SF2">
    <property type="entry name" value="PROPHAGE INTEGRASE INTS-RELATED"/>
    <property type="match status" value="1"/>
</dbReference>
<accession>A0A5E7ZK71</accession>
<proteinExistence type="inferred from homology"/>
<dbReference type="GO" id="GO:0006310">
    <property type="term" value="P:DNA recombination"/>
    <property type="evidence" value="ECO:0007669"/>
    <property type="project" value="UniProtKB-KW"/>
</dbReference>
<dbReference type="PROSITE" id="PS51898">
    <property type="entry name" value="TYR_RECOMBINASE"/>
    <property type="match status" value="1"/>
</dbReference>
<evidence type="ECO:0000256" key="1">
    <source>
        <dbReference type="ARBA" id="ARBA00008857"/>
    </source>
</evidence>
<evidence type="ECO:0000313" key="7">
    <source>
        <dbReference type="EMBL" id="VVT17698.1"/>
    </source>
</evidence>
<dbReference type="InterPro" id="IPR011010">
    <property type="entry name" value="DNA_brk_join_enz"/>
</dbReference>
<dbReference type="PANTHER" id="PTHR30629">
    <property type="entry name" value="PROPHAGE INTEGRASE"/>
    <property type="match status" value="1"/>
</dbReference>
<dbReference type="GO" id="GO:0015074">
    <property type="term" value="P:DNA integration"/>
    <property type="evidence" value="ECO:0007669"/>
    <property type="project" value="UniProtKB-KW"/>
</dbReference>
<dbReference type="InterPro" id="IPR053876">
    <property type="entry name" value="Phage_int_M"/>
</dbReference>
<dbReference type="InterPro" id="IPR013762">
    <property type="entry name" value="Integrase-like_cat_sf"/>
</dbReference>
<name>A0A5E7ZK71_9SPHN</name>
<dbReference type="InterPro" id="IPR010998">
    <property type="entry name" value="Integrase_recombinase_N"/>
</dbReference>
<dbReference type="GO" id="GO:0003677">
    <property type="term" value="F:DNA binding"/>
    <property type="evidence" value="ECO:0007669"/>
    <property type="project" value="UniProtKB-KW"/>
</dbReference>
<evidence type="ECO:0000313" key="8">
    <source>
        <dbReference type="Proteomes" id="UP000326857"/>
    </source>
</evidence>
<organism evidence="7 8">
    <name type="scientific">Sphingomonas aurantiaca</name>
    <dbReference type="NCBI Taxonomy" id="185949"/>
    <lineage>
        <taxon>Bacteria</taxon>
        <taxon>Pseudomonadati</taxon>
        <taxon>Pseudomonadota</taxon>
        <taxon>Alphaproteobacteria</taxon>
        <taxon>Sphingomonadales</taxon>
        <taxon>Sphingomonadaceae</taxon>
        <taxon>Sphingomonas</taxon>
    </lineage>
</organism>
<dbReference type="InterPro" id="IPR002104">
    <property type="entry name" value="Integrase_catalytic"/>
</dbReference>